<keyword evidence="4" id="KW-1185">Reference proteome</keyword>
<proteinExistence type="predicted"/>
<reference evidence="4" key="1">
    <citation type="journal article" date="2019" name="Int. J. Syst. Evol. Microbiol.">
        <title>The Global Catalogue of Microorganisms (GCM) 10K type strain sequencing project: providing services to taxonomists for standard genome sequencing and annotation.</title>
        <authorList>
            <consortium name="The Broad Institute Genomics Platform"/>
            <consortium name="The Broad Institute Genome Sequencing Center for Infectious Disease"/>
            <person name="Wu L."/>
            <person name="Ma J."/>
        </authorList>
    </citation>
    <scope>NUCLEOTIDE SEQUENCE [LARGE SCALE GENOMIC DNA]</scope>
    <source>
        <strain evidence="4">JCM 3272</strain>
    </source>
</reference>
<sequence length="671" mass="69616">MSFTFSRRSMLRAAAAATATAAAIPLIGSATQRAASATAPGAIGQITFLRGGVYYIANADGSNPRPLVDYVTGAGAWSPDGSRFFYPANYQLYSVRADLTDRMELLQDLPPQVSSDLTVTEDGRYVIFATIEGLRIASTGGDAPASELLHAGALIDSPTVSVNGTLYFEQGPTSMDTRAIYSLTDEPGAQPKQIATNAWGVDVSPDGARIAFVRSDLGDGFNGKAQIWLADADGSNQAVLTTEAIGAWNFQPKWSPDGTAILFSSGAHNNARFGAADIKKMVLATKAVTTVVPNAFFPTWQPVGRGLVERVWGQTALDTAVATSRYNYATYGVAGQGRKPAQAVVLSRNDTYFDALAGSALAIDKGAPLLITPREGLPAAIEAEIKRVLGPSGTVYLLGGTAALPPVIESRLRSLGFSTRRVFGTSVFDTAIAVANQIAPSPQTVIVSTALNYYDALAAGAAAGANPGTVIVLTAGDDMPPETAAYLNRIDPTKVDVVTAGGPGDRALLNAARRGQLPSWPAGATYLPLVGQTAQDTAQLIAETFFTSPRTVGIATVASWYDALTGGAMIGANYGPLLITSPTALDHQVSDYLSAHSAGVSDVVLIGGTSALPAALVGPIGNAFSLPGHYTTSETTPENSLKANAKAATQADARTSETPSLRAGKTLVKKQ</sequence>
<dbReference type="PANTHER" id="PTHR30032">
    <property type="entry name" value="N-ACETYLMURAMOYL-L-ALANINE AMIDASE-RELATED"/>
    <property type="match status" value="1"/>
</dbReference>
<dbReference type="RefSeq" id="WP_344610666.1">
    <property type="nucleotide sequence ID" value="NZ_BAAARV010000005.1"/>
</dbReference>
<dbReference type="Gene3D" id="2.120.10.30">
    <property type="entry name" value="TolB, C-terminal domain"/>
    <property type="match status" value="2"/>
</dbReference>
<evidence type="ECO:0008006" key="5">
    <source>
        <dbReference type="Google" id="ProtNLM"/>
    </source>
</evidence>
<dbReference type="Pfam" id="PF04122">
    <property type="entry name" value="CW_binding_2"/>
    <property type="match status" value="3"/>
</dbReference>
<evidence type="ECO:0000313" key="4">
    <source>
        <dbReference type="Proteomes" id="UP001501444"/>
    </source>
</evidence>
<accession>A0ABP5SE08</accession>
<gene>
    <name evidence="3" type="ORF">GCM10010170_006340</name>
</gene>
<protein>
    <recommendedName>
        <fullName evidence="5">WD40 repeat protein</fullName>
    </recommendedName>
</protein>
<dbReference type="PANTHER" id="PTHR30032:SF8">
    <property type="entry name" value="GERMINATION-SPECIFIC N-ACETYLMURAMOYL-L-ALANINE AMIDASE"/>
    <property type="match status" value="1"/>
</dbReference>
<name>A0ABP5SE08_9ACTN</name>
<feature type="signal peptide" evidence="2">
    <location>
        <begin position="1"/>
        <end position="21"/>
    </location>
</feature>
<keyword evidence="2" id="KW-0732">Signal</keyword>
<evidence type="ECO:0000256" key="2">
    <source>
        <dbReference type="SAM" id="SignalP"/>
    </source>
</evidence>
<dbReference type="InterPro" id="IPR011042">
    <property type="entry name" value="6-blade_b-propeller_TolB-like"/>
</dbReference>
<feature type="chain" id="PRO_5045826717" description="WD40 repeat protein" evidence="2">
    <location>
        <begin position="22"/>
        <end position="671"/>
    </location>
</feature>
<comment type="caution">
    <text evidence="3">The sequence shown here is derived from an EMBL/GenBank/DDBJ whole genome shotgun (WGS) entry which is preliminary data.</text>
</comment>
<feature type="region of interest" description="Disordered" evidence="1">
    <location>
        <begin position="631"/>
        <end position="671"/>
    </location>
</feature>
<dbReference type="InterPro" id="IPR007253">
    <property type="entry name" value="Cell_wall-bd_2"/>
</dbReference>
<evidence type="ECO:0000313" key="3">
    <source>
        <dbReference type="EMBL" id="GAA2329124.1"/>
    </source>
</evidence>
<dbReference type="InterPro" id="IPR011659">
    <property type="entry name" value="WD40"/>
</dbReference>
<dbReference type="InterPro" id="IPR006311">
    <property type="entry name" value="TAT_signal"/>
</dbReference>
<dbReference type="PROSITE" id="PS51318">
    <property type="entry name" value="TAT"/>
    <property type="match status" value="1"/>
</dbReference>
<feature type="compositionally biased region" description="Polar residues" evidence="1">
    <location>
        <begin position="631"/>
        <end position="642"/>
    </location>
</feature>
<feature type="compositionally biased region" description="Low complexity" evidence="1">
    <location>
        <begin position="643"/>
        <end position="653"/>
    </location>
</feature>
<organism evidence="3 4">
    <name type="scientific">Dactylosporangium salmoneum</name>
    <dbReference type="NCBI Taxonomy" id="53361"/>
    <lineage>
        <taxon>Bacteria</taxon>
        <taxon>Bacillati</taxon>
        <taxon>Actinomycetota</taxon>
        <taxon>Actinomycetes</taxon>
        <taxon>Micromonosporales</taxon>
        <taxon>Micromonosporaceae</taxon>
        <taxon>Dactylosporangium</taxon>
    </lineage>
</organism>
<dbReference type="SUPFAM" id="SSF82171">
    <property type="entry name" value="DPP6 N-terminal domain-like"/>
    <property type="match status" value="1"/>
</dbReference>
<dbReference type="EMBL" id="BAAARV010000005">
    <property type="protein sequence ID" value="GAA2329124.1"/>
    <property type="molecule type" value="Genomic_DNA"/>
</dbReference>
<dbReference type="Pfam" id="PF07676">
    <property type="entry name" value="PD40"/>
    <property type="match status" value="1"/>
</dbReference>
<evidence type="ECO:0000256" key="1">
    <source>
        <dbReference type="SAM" id="MobiDB-lite"/>
    </source>
</evidence>
<dbReference type="Proteomes" id="UP001501444">
    <property type="component" value="Unassembled WGS sequence"/>
</dbReference>
<dbReference type="InterPro" id="IPR051922">
    <property type="entry name" value="Bact_Sporulation_Assoc"/>
</dbReference>